<reference evidence="1 2" key="1">
    <citation type="submission" date="2015-11" db="EMBL/GenBank/DDBJ databases">
        <authorList>
            <person name="Hill K.K."/>
            <person name="Shirey T.B."/>
            <person name="Raphael B."/>
            <person name="Daligault H.E."/>
            <person name="Davenport K.W."/>
            <person name="Bruce D.C."/>
            <person name="Foley B.T."/>
            <person name="Johnson S.L."/>
        </authorList>
    </citation>
    <scope>NUCLEOTIDE SEQUENCE [LARGE SCALE GENOMIC DNA]</scope>
    <source>
        <strain evidence="1 2">CDC_1632</strain>
    </source>
</reference>
<gene>
    <name evidence="1" type="ORF">NPD5_20</name>
</gene>
<dbReference type="GO" id="GO:0016787">
    <property type="term" value="F:hydrolase activity"/>
    <property type="evidence" value="ECO:0007669"/>
    <property type="project" value="UniProtKB-KW"/>
</dbReference>
<accession>A0A1L3NK23</accession>
<evidence type="ECO:0000313" key="2">
    <source>
        <dbReference type="Proteomes" id="UP000182204"/>
    </source>
</evidence>
<name>A0A1L3NK23_CLOSG</name>
<dbReference type="EMBL" id="CP013243">
    <property type="protein sequence ID" value="APH16470.1"/>
    <property type="molecule type" value="Genomic_DNA"/>
</dbReference>
<keyword evidence="1" id="KW-0378">Hydrolase</keyword>
<organism evidence="1 2">
    <name type="scientific">Clostridium sporogenes</name>
    <dbReference type="NCBI Taxonomy" id="1509"/>
    <lineage>
        <taxon>Bacteria</taxon>
        <taxon>Bacillati</taxon>
        <taxon>Bacillota</taxon>
        <taxon>Clostridia</taxon>
        <taxon>Eubacteriales</taxon>
        <taxon>Clostridiaceae</taxon>
        <taxon>Clostridium</taxon>
    </lineage>
</organism>
<proteinExistence type="predicted"/>
<dbReference type="Proteomes" id="UP000182204">
    <property type="component" value="Chromosome"/>
</dbReference>
<dbReference type="InterPro" id="IPR026002">
    <property type="entry name" value="ATC_hydrolase-like"/>
</dbReference>
<dbReference type="AlphaFoldDB" id="A0A1L3NK23"/>
<sequence length="151" mass="17966">MEQGIFGISIYKALIKRMKHEESFIFTQKCFLHNMDIMFKSPILRCFSKSKTLLRISRKIIIKDVNSKDNSLGFKYQLKSKKKEYLYEFDVLQCPIVQLLKKYGLLFLGKYLCEADCYVMKYMPKDVVLIRDKVLSKGDEICEFKYKIIKK</sequence>
<evidence type="ECO:0000313" key="1">
    <source>
        <dbReference type="EMBL" id="APH16470.1"/>
    </source>
</evidence>
<protein>
    <submittedName>
        <fullName evidence="1">L-2-amino-thiazoline-4-carboxylic acid hydrolase family protein</fullName>
    </submittedName>
</protein>
<dbReference type="Pfam" id="PF14196">
    <property type="entry name" value="ATC_hydrolase"/>
    <property type="match status" value="1"/>
</dbReference>
<dbReference type="RefSeq" id="WP_072584088.1">
    <property type="nucleotide sequence ID" value="NZ_CP013243.1"/>
</dbReference>